<comment type="similarity">
    <text evidence="5">Belongs to the ABC-2 integral membrane protein family.</text>
</comment>
<dbReference type="PROSITE" id="PS51012">
    <property type="entry name" value="ABC_TM2"/>
    <property type="match status" value="1"/>
</dbReference>
<evidence type="ECO:0000256" key="3">
    <source>
        <dbReference type="ARBA" id="ARBA00022989"/>
    </source>
</evidence>
<reference evidence="7 8" key="1">
    <citation type="journal article" date="2013" name="Genome Announc.">
        <title>Draft Genome Sequence of the Cellulolytic, Mesophilic, Anaerobic Bacterium Clostridium termitidis Strain CT1112 (DSM 5398).</title>
        <authorList>
            <person name="Lal S."/>
            <person name="Ramachandran U."/>
            <person name="Zhang X."/>
            <person name="Munir R."/>
            <person name="Sparling R."/>
            <person name="Levin D.B."/>
        </authorList>
    </citation>
    <scope>NUCLEOTIDE SEQUENCE [LARGE SCALE GENOMIC DNA]</scope>
    <source>
        <strain evidence="7 8">CT1112</strain>
    </source>
</reference>
<feature type="transmembrane region" description="Helical" evidence="5">
    <location>
        <begin position="106"/>
        <end position="135"/>
    </location>
</feature>
<proteinExistence type="inferred from homology"/>
<comment type="caution">
    <text evidence="7">The sequence shown here is derived from an EMBL/GenBank/DDBJ whole genome shotgun (WGS) entry which is preliminary data.</text>
</comment>
<gene>
    <name evidence="7" type="ORF">CTER_4665</name>
</gene>
<evidence type="ECO:0000313" key="8">
    <source>
        <dbReference type="Proteomes" id="UP000014155"/>
    </source>
</evidence>
<feature type="transmembrane region" description="Helical" evidence="5">
    <location>
        <begin position="175"/>
        <end position="193"/>
    </location>
</feature>
<evidence type="ECO:0000256" key="5">
    <source>
        <dbReference type="RuleBase" id="RU361157"/>
    </source>
</evidence>
<dbReference type="RefSeq" id="WP_004629893.1">
    <property type="nucleotide sequence ID" value="NZ_AORV01000065.1"/>
</dbReference>
<keyword evidence="3 5" id="KW-1133">Transmembrane helix</keyword>
<dbReference type="InterPro" id="IPR047817">
    <property type="entry name" value="ABC2_TM_bact-type"/>
</dbReference>
<dbReference type="InterPro" id="IPR000412">
    <property type="entry name" value="ABC_2_transport"/>
</dbReference>
<feature type="transmembrane region" description="Helical" evidence="5">
    <location>
        <begin position="21"/>
        <end position="49"/>
    </location>
</feature>
<organism evidence="7 8">
    <name type="scientific">Ruminiclostridium cellobioparum subsp. termitidis CT1112</name>
    <dbReference type="NCBI Taxonomy" id="1195236"/>
    <lineage>
        <taxon>Bacteria</taxon>
        <taxon>Bacillati</taxon>
        <taxon>Bacillota</taxon>
        <taxon>Clostridia</taxon>
        <taxon>Eubacteriales</taxon>
        <taxon>Oscillospiraceae</taxon>
        <taxon>Ruminiclostridium</taxon>
    </lineage>
</organism>
<feature type="domain" description="ABC transmembrane type-2" evidence="6">
    <location>
        <begin position="30"/>
        <end position="256"/>
    </location>
</feature>
<dbReference type="Proteomes" id="UP000014155">
    <property type="component" value="Unassembled WGS sequence"/>
</dbReference>
<keyword evidence="5" id="KW-0813">Transport</keyword>
<dbReference type="Pfam" id="PF01061">
    <property type="entry name" value="ABC2_membrane"/>
    <property type="match status" value="1"/>
</dbReference>
<feature type="transmembrane region" description="Helical" evidence="5">
    <location>
        <begin position="231"/>
        <end position="253"/>
    </location>
</feature>
<keyword evidence="2 5" id="KW-0812">Transmembrane</keyword>
<evidence type="ECO:0000256" key="1">
    <source>
        <dbReference type="ARBA" id="ARBA00004141"/>
    </source>
</evidence>
<keyword evidence="5" id="KW-1003">Cell membrane</keyword>
<evidence type="ECO:0000259" key="6">
    <source>
        <dbReference type="PROSITE" id="PS51012"/>
    </source>
</evidence>
<dbReference type="eggNOG" id="COG0842">
    <property type="taxonomic scope" value="Bacteria"/>
</dbReference>
<evidence type="ECO:0000313" key="7">
    <source>
        <dbReference type="EMBL" id="EMS69618.1"/>
    </source>
</evidence>
<name>S0FMA5_RUMCE</name>
<dbReference type="PATRIC" id="fig|1195236.3.peg.4848"/>
<feature type="transmembrane region" description="Helical" evidence="5">
    <location>
        <begin position="141"/>
        <end position="168"/>
    </location>
</feature>
<dbReference type="InterPro" id="IPR013525">
    <property type="entry name" value="ABC2_TM"/>
</dbReference>
<keyword evidence="8" id="KW-1185">Reference proteome</keyword>
<dbReference type="GO" id="GO:0140359">
    <property type="term" value="F:ABC-type transporter activity"/>
    <property type="evidence" value="ECO:0007669"/>
    <property type="project" value="InterPro"/>
</dbReference>
<dbReference type="STRING" id="1195236.CTER_4665"/>
<dbReference type="AlphaFoldDB" id="S0FMA5"/>
<dbReference type="InterPro" id="IPR051784">
    <property type="entry name" value="Nod_factor_ABC_transporter"/>
</dbReference>
<sequence length="258" mass="27641">MAMLSKVKNNISDTMVMTGRVLNYTLRSVDTIITVVAMPVLMMLMFVYVFGGSMNTGSIKYVNYVVPGIVLMCILSGIAYTAVRLNNDVTKGIFERFHSMPIAKSAILGGHVLTSVLFNSFSTVVILVFGFVMGFRAGAGIAGWLLAAVILLIFTLAMTWTAVMFGLLASNAEGAGVFSYILLILLFISSAFAPTQTMPPAVRIFAENQPMTPIIEAVRSLLLGGSAGNNAITAILWCLGILIVTYIASVGIYKRKAA</sequence>
<dbReference type="GO" id="GO:0043190">
    <property type="term" value="C:ATP-binding cassette (ABC) transporter complex"/>
    <property type="evidence" value="ECO:0007669"/>
    <property type="project" value="InterPro"/>
</dbReference>
<dbReference type="PANTHER" id="PTHR43229:SF2">
    <property type="entry name" value="NODULATION PROTEIN J"/>
    <property type="match status" value="1"/>
</dbReference>
<dbReference type="PANTHER" id="PTHR43229">
    <property type="entry name" value="NODULATION PROTEIN J"/>
    <property type="match status" value="1"/>
</dbReference>
<evidence type="ECO:0000256" key="2">
    <source>
        <dbReference type="ARBA" id="ARBA00022692"/>
    </source>
</evidence>
<comment type="subcellular location">
    <subcellularLocation>
        <location evidence="5">Cell membrane</location>
        <topology evidence="5">Multi-pass membrane protein</topology>
    </subcellularLocation>
    <subcellularLocation>
        <location evidence="1">Membrane</location>
        <topology evidence="1">Multi-pass membrane protein</topology>
    </subcellularLocation>
</comment>
<evidence type="ECO:0000256" key="4">
    <source>
        <dbReference type="ARBA" id="ARBA00023136"/>
    </source>
</evidence>
<protein>
    <recommendedName>
        <fullName evidence="5">Transport permease protein</fullName>
    </recommendedName>
</protein>
<accession>S0FMA5</accession>
<dbReference type="PIRSF" id="PIRSF006648">
    <property type="entry name" value="DrrB"/>
    <property type="match status" value="1"/>
</dbReference>
<feature type="transmembrane region" description="Helical" evidence="5">
    <location>
        <begin position="61"/>
        <end position="85"/>
    </location>
</feature>
<keyword evidence="4 5" id="KW-0472">Membrane</keyword>
<dbReference type="EMBL" id="AORV01000065">
    <property type="protein sequence ID" value="EMS69618.1"/>
    <property type="molecule type" value="Genomic_DNA"/>
</dbReference>